<proteinExistence type="predicted"/>
<dbReference type="PANTHER" id="PTHR16026">
    <property type="entry name" value="CARTILAGE ACIDIC PROTEIN 1"/>
    <property type="match status" value="1"/>
</dbReference>
<accession>A0ABP8NIG6</accession>
<dbReference type="PANTHER" id="PTHR16026:SF0">
    <property type="entry name" value="CARTILAGE ACIDIC PROTEIN 1"/>
    <property type="match status" value="1"/>
</dbReference>
<dbReference type="Proteomes" id="UP001500840">
    <property type="component" value="Unassembled WGS sequence"/>
</dbReference>
<name>A0ABP8NIG6_9BACT</name>
<dbReference type="Pfam" id="PF13432">
    <property type="entry name" value="TPR_16"/>
    <property type="match status" value="1"/>
</dbReference>
<dbReference type="EMBL" id="BAABGA010000082">
    <property type="protein sequence ID" value="GAA4466386.1"/>
    <property type="molecule type" value="Genomic_DNA"/>
</dbReference>
<dbReference type="Gene3D" id="1.25.40.10">
    <property type="entry name" value="Tetratricopeptide repeat domain"/>
    <property type="match status" value="2"/>
</dbReference>
<sequence>MWVISCGCTPEQSLSVPADPVIEAPPVPPEQLAPVTPEIDLPSLLLTATQALETGRIEAAGNSIRKAFAMAPENPQVVFMMALVLGEEHRYPEAIMMLDELAEAVPETQLPALGQTAEWLVQSGDWDAAETRYRAVLDAVPDASMAHRQLARLLVRQGRRLEAAQHLKALCEQGNVEEIELRALLSLSEPFAADAIREQFDPIGSLGRARAAAGTEQWDLVIAELKSAVSQTLAESALLGRAYAEQKDFESLKQWDKSNAVADNENADAWFARGVLAAHSQDDRRAVKCCCEAVLRDSTDADAYFQLAASLNRLVATVENVTTEQAEMVLQRAKSLARTREIGQQLAQSDQRDLRVLAELAKLLDYLERPLESLSWQAVRIAYGRSSIAEDVQQSQLVEINRQRMELVSNPQPLSRSFVLCGIDYESIAIDDETSSKGEQQRSNDSKNE</sequence>
<dbReference type="SUPFAM" id="SSF81901">
    <property type="entry name" value="HCP-like"/>
    <property type="match status" value="1"/>
</dbReference>
<organism evidence="1 2">
    <name type="scientific">Novipirellula rosea</name>
    <dbReference type="NCBI Taxonomy" id="1031540"/>
    <lineage>
        <taxon>Bacteria</taxon>
        <taxon>Pseudomonadati</taxon>
        <taxon>Planctomycetota</taxon>
        <taxon>Planctomycetia</taxon>
        <taxon>Pirellulales</taxon>
        <taxon>Pirellulaceae</taxon>
        <taxon>Novipirellula</taxon>
    </lineage>
</organism>
<evidence type="ECO:0000313" key="2">
    <source>
        <dbReference type="Proteomes" id="UP001500840"/>
    </source>
</evidence>
<gene>
    <name evidence="1" type="ORF">GCM10023156_55110</name>
</gene>
<dbReference type="InterPro" id="IPR011990">
    <property type="entry name" value="TPR-like_helical_dom_sf"/>
</dbReference>
<dbReference type="InterPro" id="IPR027039">
    <property type="entry name" value="Crtac1"/>
</dbReference>
<keyword evidence="2" id="KW-1185">Reference proteome</keyword>
<protein>
    <submittedName>
        <fullName evidence="1">Tetratricopeptide repeat protein</fullName>
    </submittedName>
</protein>
<comment type="caution">
    <text evidence="1">The sequence shown here is derived from an EMBL/GenBank/DDBJ whole genome shotgun (WGS) entry which is preliminary data.</text>
</comment>
<reference evidence="2" key="1">
    <citation type="journal article" date="2019" name="Int. J. Syst. Evol. Microbiol.">
        <title>The Global Catalogue of Microorganisms (GCM) 10K type strain sequencing project: providing services to taxonomists for standard genome sequencing and annotation.</title>
        <authorList>
            <consortium name="The Broad Institute Genomics Platform"/>
            <consortium name="The Broad Institute Genome Sequencing Center for Infectious Disease"/>
            <person name="Wu L."/>
            <person name="Ma J."/>
        </authorList>
    </citation>
    <scope>NUCLEOTIDE SEQUENCE [LARGE SCALE GENOMIC DNA]</scope>
    <source>
        <strain evidence="2">JCM 17759</strain>
    </source>
</reference>
<dbReference type="RefSeq" id="WP_345326968.1">
    <property type="nucleotide sequence ID" value="NZ_BAABGA010000082.1"/>
</dbReference>
<evidence type="ECO:0000313" key="1">
    <source>
        <dbReference type="EMBL" id="GAA4466386.1"/>
    </source>
</evidence>